<keyword evidence="2" id="KW-1185">Reference proteome</keyword>
<dbReference type="Proteomes" id="UP000298663">
    <property type="component" value="Unassembled WGS sequence"/>
</dbReference>
<dbReference type="EMBL" id="AZBU02000004">
    <property type="protein sequence ID" value="TKR82309.1"/>
    <property type="molecule type" value="Genomic_DNA"/>
</dbReference>
<sequence length="72" mass="8134">MNGIVTSPVSCPSILYQAGDLVKRASDNFKSFLNERGGNLPVPPVEEEEKKKEFFEGICKRLKTTLDTRFWA</sequence>
<evidence type="ECO:0000313" key="2">
    <source>
        <dbReference type="Proteomes" id="UP000298663"/>
    </source>
</evidence>
<proteinExistence type="predicted"/>
<accession>A0A4U5NGV2</accession>
<dbReference type="AlphaFoldDB" id="A0A4U5NGV2"/>
<name>A0A4U5NGV2_STECR</name>
<evidence type="ECO:0000313" key="1">
    <source>
        <dbReference type="EMBL" id="TKR82309.1"/>
    </source>
</evidence>
<gene>
    <name evidence="1" type="ORF">L596_016051</name>
</gene>
<reference evidence="1 2" key="2">
    <citation type="journal article" date="2019" name="G3 (Bethesda)">
        <title>Hybrid Assembly of the Genome of the Entomopathogenic Nematode Steinernema carpocapsae Identifies the X-Chromosome.</title>
        <authorList>
            <person name="Serra L."/>
            <person name="Macchietto M."/>
            <person name="Macias-Munoz A."/>
            <person name="McGill C.J."/>
            <person name="Rodriguez I.M."/>
            <person name="Rodriguez B."/>
            <person name="Murad R."/>
            <person name="Mortazavi A."/>
        </authorList>
    </citation>
    <scope>NUCLEOTIDE SEQUENCE [LARGE SCALE GENOMIC DNA]</scope>
    <source>
        <strain evidence="1 2">ALL</strain>
    </source>
</reference>
<reference evidence="1 2" key="1">
    <citation type="journal article" date="2015" name="Genome Biol.">
        <title>Comparative genomics of Steinernema reveals deeply conserved gene regulatory networks.</title>
        <authorList>
            <person name="Dillman A.R."/>
            <person name="Macchietto M."/>
            <person name="Porter C.F."/>
            <person name="Rogers A."/>
            <person name="Williams B."/>
            <person name="Antoshechkin I."/>
            <person name="Lee M.M."/>
            <person name="Goodwin Z."/>
            <person name="Lu X."/>
            <person name="Lewis E.E."/>
            <person name="Goodrich-Blair H."/>
            <person name="Stock S.P."/>
            <person name="Adams B.J."/>
            <person name="Sternberg P.W."/>
            <person name="Mortazavi A."/>
        </authorList>
    </citation>
    <scope>NUCLEOTIDE SEQUENCE [LARGE SCALE GENOMIC DNA]</scope>
    <source>
        <strain evidence="1 2">ALL</strain>
    </source>
</reference>
<organism evidence="1 2">
    <name type="scientific">Steinernema carpocapsae</name>
    <name type="common">Entomopathogenic nematode</name>
    <dbReference type="NCBI Taxonomy" id="34508"/>
    <lineage>
        <taxon>Eukaryota</taxon>
        <taxon>Metazoa</taxon>
        <taxon>Ecdysozoa</taxon>
        <taxon>Nematoda</taxon>
        <taxon>Chromadorea</taxon>
        <taxon>Rhabditida</taxon>
        <taxon>Tylenchina</taxon>
        <taxon>Panagrolaimomorpha</taxon>
        <taxon>Strongyloidoidea</taxon>
        <taxon>Steinernematidae</taxon>
        <taxon>Steinernema</taxon>
    </lineage>
</organism>
<comment type="caution">
    <text evidence="1">The sequence shown here is derived from an EMBL/GenBank/DDBJ whole genome shotgun (WGS) entry which is preliminary data.</text>
</comment>
<protein>
    <submittedName>
        <fullName evidence="1">Uncharacterized protein</fullName>
    </submittedName>
</protein>